<keyword evidence="2" id="KW-0732">Signal</keyword>
<proteinExistence type="predicted"/>
<dbReference type="Proteomes" id="UP000298173">
    <property type="component" value="Unassembled WGS sequence"/>
</dbReference>
<feature type="chain" id="PRO_5020638097" evidence="2">
    <location>
        <begin position="26"/>
        <end position="181"/>
    </location>
</feature>
<keyword evidence="1" id="KW-1133">Transmembrane helix</keyword>
<evidence type="ECO:0000313" key="4">
    <source>
        <dbReference type="Proteomes" id="UP000298173"/>
    </source>
</evidence>
<keyword evidence="1" id="KW-0812">Transmembrane</keyword>
<keyword evidence="4" id="KW-1185">Reference proteome</keyword>
<accession>A0A4R8UTN8</accession>
<organism evidence="3 4">
    <name type="scientific">Cryobacterium glaciale</name>
    <dbReference type="NCBI Taxonomy" id="1259145"/>
    <lineage>
        <taxon>Bacteria</taxon>
        <taxon>Bacillati</taxon>
        <taxon>Actinomycetota</taxon>
        <taxon>Actinomycetes</taxon>
        <taxon>Micrococcales</taxon>
        <taxon>Microbacteriaceae</taxon>
        <taxon>Cryobacterium</taxon>
    </lineage>
</organism>
<gene>
    <name evidence="3" type="ORF">E3O06_11205</name>
</gene>
<dbReference type="OrthoDB" id="5119068at2"/>
<keyword evidence="1" id="KW-0472">Membrane</keyword>
<sequence length="181" mass="18066">MFKKTLATVALAVMATFAFAPAANAAGYVPDDLVTQEEAPVAGETTVIAFAEGAFAGNEFVDFTVTGSHEATLSVIKTAVDSTLRKQASGGAVSVNIVLHPDAFGTYTLTGVGADSGLIGIASATIVPADAGAATGDSASGLSATGYNVPVLVIWGAGGLLALGVALVLVRLSIRRQQLAK</sequence>
<evidence type="ECO:0000313" key="3">
    <source>
        <dbReference type="EMBL" id="TFB71824.1"/>
    </source>
</evidence>
<feature type="signal peptide" evidence="2">
    <location>
        <begin position="1"/>
        <end position="25"/>
    </location>
</feature>
<feature type="transmembrane region" description="Helical" evidence="1">
    <location>
        <begin position="152"/>
        <end position="174"/>
    </location>
</feature>
<comment type="caution">
    <text evidence="3">The sequence shown here is derived from an EMBL/GenBank/DDBJ whole genome shotgun (WGS) entry which is preliminary data.</text>
</comment>
<dbReference type="AlphaFoldDB" id="A0A4R8UTN8"/>
<evidence type="ECO:0000256" key="1">
    <source>
        <dbReference type="SAM" id="Phobius"/>
    </source>
</evidence>
<protein>
    <submittedName>
        <fullName evidence="3">Sortase</fullName>
    </submittedName>
</protein>
<evidence type="ECO:0000256" key="2">
    <source>
        <dbReference type="SAM" id="SignalP"/>
    </source>
</evidence>
<name>A0A4R8UTN8_9MICO</name>
<dbReference type="EMBL" id="SOEY01000023">
    <property type="protein sequence ID" value="TFB71824.1"/>
    <property type="molecule type" value="Genomic_DNA"/>
</dbReference>
<dbReference type="RefSeq" id="WP_134503475.1">
    <property type="nucleotide sequence ID" value="NZ_SOEY01000023.1"/>
</dbReference>
<reference evidence="3 4" key="1">
    <citation type="submission" date="2019-03" db="EMBL/GenBank/DDBJ databases">
        <title>Genomics of glacier-inhabiting Cryobacterium strains.</title>
        <authorList>
            <person name="Liu Q."/>
            <person name="Xin Y.-H."/>
        </authorList>
    </citation>
    <scope>NUCLEOTIDE SEQUENCE [LARGE SCALE GENOMIC DNA]</scope>
    <source>
        <strain evidence="3 4">HLT2-23</strain>
    </source>
</reference>